<name>A0AAW1WSP9_RUBAR</name>
<dbReference type="EMBL" id="JBEDUW010000005">
    <property type="protein sequence ID" value="KAK9926340.1"/>
    <property type="molecule type" value="Genomic_DNA"/>
</dbReference>
<evidence type="ECO:0000313" key="3">
    <source>
        <dbReference type="Proteomes" id="UP001457282"/>
    </source>
</evidence>
<proteinExistence type="predicted"/>
<dbReference type="Proteomes" id="UP001457282">
    <property type="component" value="Unassembled WGS sequence"/>
</dbReference>
<keyword evidence="3" id="KW-1185">Reference proteome</keyword>
<organism evidence="2 3">
    <name type="scientific">Rubus argutus</name>
    <name type="common">Southern blackberry</name>
    <dbReference type="NCBI Taxonomy" id="59490"/>
    <lineage>
        <taxon>Eukaryota</taxon>
        <taxon>Viridiplantae</taxon>
        <taxon>Streptophyta</taxon>
        <taxon>Embryophyta</taxon>
        <taxon>Tracheophyta</taxon>
        <taxon>Spermatophyta</taxon>
        <taxon>Magnoliopsida</taxon>
        <taxon>eudicotyledons</taxon>
        <taxon>Gunneridae</taxon>
        <taxon>Pentapetalae</taxon>
        <taxon>rosids</taxon>
        <taxon>fabids</taxon>
        <taxon>Rosales</taxon>
        <taxon>Rosaceae</taxon>
        <taxon>Rosoideae</taxon>
        <taxon>Rosoideae incertae sedis</taxon>
        <taxon>Rubus</taxon>
    </lineage>
</organism>
<feature type="region of interest" description="Disordered" evidence="1">
    <location>
        <begin position="19"/>
        <end position="80"/>
    </location>
</feature>
<evidence type="ECO:0000313" key="2">
    <source>
        <dbReference type="EMBL" id="KAK9926340.1"/>
    </source>
</evidence>
<reference evidence="2 3" key="1">
    <citation type="journal article" date="2023" name="G3 (Bethesda)">
        <title>A chromosome-length genome assembly and annotation of blackberry (Rubus argutus, cv. 'Hillquist').</title>
        <authorList>
            <person name="Bruna T."/>
            <person name="Aryal R."/>
            <person name="Dudchenko O."/>
            <person name="Sargent D.J."/>
            <person name="Mead D."/>
            <person name="Buti M."/>
            <person name="Cavallini A."/>
            <person name="Hytonen T."/>
            <person name="Andres J."/>
            <person name="Pham M."/>
            <person name="Weisz D."/>
            <person name="Mascagni F."/>
            <person name="Usai G."/>
            <person name="Natali L."/>
            <person name="Bassil N."/>
            <person name="Fernandez G.E."/>
            <person name="Lomsadze A."/>
            <person name="Armour M."/>
            <person name="Olukolu B."/>
            <person name="Poorten T."/>
            <person name="Britton C."/>
            <person name="Davik J."/>
            <person name="Ashrafi H."/>
            <person name="Aiden E.L."/>
            <person name="Borodovsky M."/>
            <person name="Worthington M."/>
        </authorList>
    </citation>
    <scope>NUCLEOTIDE SEQUENCE [LARGE SCALE GENOMIC DNA]</scope>
    <source>
        <strain evidence="2">PI 553951</strain>
    </source>
</reference>
<dbReference type="PANTHER" id="PTHR31343">
    <property type="entry name" value="T15D22.8"/>
    <property type="match status" value="1"/>
</dbReference>
<dbReference type="PANTHER" id="PTHR31343:SF5">
    <property type="entry name" value="DUF789 FAMILY PROTEIN"/>
    <property type="match status" value="1"/>
</dbReference>
<feature type="compositionally biased region" description="Low complexity" evidence="1">
    <location>
        <begin position="61"/>
        <end position="77"/>
    </location>
</feature>
<dbReference type="Pfam" id="PF05623">
    <property type="entry name" value="DUF789"/>
    <property type="match status" value="1"/>
</dbReference>
<dbReference type="AlphaFoldDB" id="A0AAW1WSP9"/>
<accession>A0AAW1WSP9</accession>
<gene>
    <name evidence="2" type="ORF">M0R45_023577</name>
</gene>
<sequence length="404" mass="45602">MLGTRLQFGNVRGEDRFYIPVKARKRYNQQQKQPRKAKNDVSDSPKVAVSENRSDKDTQNSLAKPSSDPSLSPSSNLDRFLESTTPSVPAQYFSKTTMRGLRTCDVEFQSYFALNDLWESFREWSAYGAGVPLVLNQSDSVIQYYVPYLSGIQLYGESAVKSSAKPRQVGEDNDVDYYLDSSSDASSDYEIEKHTKITRVQQHILHQLNSDVSIRMGRLSIHDEHPVLQEGFSSDDGEAGNSQGMLFEYLERSAPYGREPLADKISDLACQYPGLKTLRSCDIVRGSWMSVAWYPIYRIPMGPTLKDLDACFLTYHSLSTPMTGTRSEQAPVMVYPSEMDGVPKISLPVFGMASYKLKGSLWAQNEIECQLADSLMQVADNWLSLLRVNHPDFQFFASHGMYCR</sequence>
<dbReference type="InterPro" id="IPR008507">
    <property type="entry name" value="DUF789"/>
</dbReference>
<evidence type="ECO:0000256" key="1">
    <source>
        <dbReference type="SAM" id="MobiDB-lite"/>
    </source>
</evidence>
<protein>
    <submittedName>
        <fullName evidence="2">Uncharacterized protein</fullName>
    </submittedName>
</protein>
<comment type="caution">
    <text evidence="2">The sequence shown here is derived from an EMBL/GenBank/DDBJ whole genome shotgun (WGS) entry which is preliminary data.</text>
</comment>